<feature type="compositionally biased region" description="Polar residues" evidence="3">
    <location>
        <begin position="671"/>
        <end position="685"/>
    </location>
</feature>
<dbReference type="CDD" id="cd12148">
    <property type="entry name" value="fungal_TF_MHR"/>
    <property type="match status" value="1"/>
</dbReference>
<evidence type="ECO:0000256" key="3">
    <source>
        <dbReference type="SAM" id="MobiDB-lite"/>
    </source>
</evidence>
<feature type="domain" description="Xylanolytic transcriptional activator regulatory" evidence="4">
    <location>
        <begin position="331"/>
        <end position="405"/>
    </location>
</feature>
<dbReference type="InterPro" id="IPR007219">
    <property type="entry name" value="XnlR_reg_dom"/>
</dbReference>
<dbReference type="InterPro" id="IPR036864">
    <property type="entry name" value="Zn2-C6_fun-type_DNA-bd_sf"/>
</dbReference>
<dbReference type="PANTHER" id="PTHR31001">
    <property type="entry name" value="UNCHARACTERIZED TRANSCRIPTIONAL REGULATORY PROTEIN"/>
    <property type="match status" value="1"/>
</dbReference>
<organism evidence="5 6">
    <name type="scientific">Podospora didyma</name>
    <dbReference type="NCBI Taxonomy" id="330526"/>
    <lineage>
        <taxon>Eukaryota</taxon>
        <taxon>Fungi</taxon>
        <taxon>Dikarya</taxon>
        <taxon>Ascomycota</taxon>
        <taxon>Pezizomycotina</taxon>
        <taxon>Sordariomycetes</taxon>
        <taxon>Sordariomycetidae</taxon>
        <taxon>Sordariales</taxon>
        <taxon>Podosporaceae</taxon>
        <taxon>Podospora</taxon>
    </lineage>
</organism>
<dbReference type="Gene3D" id="4.10.240.10">
    <property type="entry name" value="Zn(2)-C6 fungal-type DNA-binding domain"/>
    <property type="match status" value="1"/>
</dbReference>
<dbReference type="PANTHER" id="PTHR31001:SF74">
    <property type="entry name" value="ZN(II)2CYS6 TRANSCRIPTION FACTOR (EUROFUNG)"/>
    <property type="match status" value="1"/>
</dbReference>
<comment type="caution">
    <text evidence="5">The sequence shown here is derived from an EMBL/GenBank/DDBJ whole genome shotgun (WGS) entry which is preliminary data.</text>
</comment>
<evidence type="ECO:0000313" key="6">
    <source>
        <dbReference type="Proteomes" id="UP001285441"/>
    </source>
</evidence>
<dbReference type="Pfam" id="PF04082">
    <property type="entry name" value="Fungal_trans"/>
    <property type="match status" value="1"/>
</dbReference>
<gene>
    <name evidence="5" type="ORF">B0H63DRAFT_391849</name>
</gene>
<dbReference type="Proteomes" id="UP001285441">
    <property type="component" value="Unassembled WGS sequence"/>
</dbReference>
<name>A0AAE0U0R9_9PEZI</name>
<feature type="compositionally biased region" description="Basic and acidic residues" evidence="3">
    <location>
        <begin position="1"/>
        <end position="11"/>
    </location>
</feature>
<reference evidence="5" key="2">
    <citation type="submission" date="2023-06" db="EMBL/GenBank/DDBJ databases">
        <authorList>
            <consortium name="Lawrence Berkeley National Laboratory"/>
            <person name="Haridas S."/>
            <person name="Hensen N."/>
            <person name="Bonometti L."/>
            <person name="Westerberg I."/>
            <person name="Brannstrom I.O."/>
            <person name="Guillou S."/>
            <person name="Cros-Aarteil S."/>
            <person name="Calhoun S."/>
            <person name="Kuo A."/>
            <person name="Mondo S."/>
            <person name="Pangilinan J."/>
            <person name="Riley R."/>
            <person name="LaButti K."/>
            <person name="Andreopoulos B."/>
            <person name="Lipzen A."/>
            <person name="Chen C."/>
            <person name="Yanf M."/>
            <person name="Daum C."/>
            <person name="Ng V."/>
            <person name="Clum A."/>
            <person name="Steindorff A."/>
            <person name="Ohm R."/>
            <person name="Martin F."/>
            <person name="Silar P."/>
            <person name="Natvig D."/>
            <person name="Lalanne C."/>
            <person name="Gautier V."/>
            <person name="Ament-velasquez S.L."/>
            <person name="Kruys A."/>
            <person name="Hutchinson M.I."/>
            <person name="Powell A.J."/>
            <person name="Barry K."/>
            <person name="Miller A.N."/>
            <person name="Grigoriev I.V."/>
            <person name="Debuchy R."/>
            <person name="Gladieux P."/>
            <person name="Thoren M.H."/>
            <person name="Johannesson H."/>
        </authorList>
    </citation>
    <scope>NUCLEOTIDE SEQUENCE</scope>
    <source>
        <strain evidence="5">CBS 232.78</strain>
    </source>
</reference>
<dbReference type="GO" id="GO:0003677">
    <property type="term" value="F:DNA binding"/>
    <property type="evidence" value="ECO:0007669"/>
    <property type="project" value="InterPro"/>
</dbReference>
<comment type="subcellular location">
    <subcellularLocation>
        <location evidence="1">Nucleus</location>
    </subcellularLocation>
</comment>
<feature type="region of interest" description="Disordered" evidence="3">
    <location>
        <begin position="1"/>
        <end position="21"/>
    </location>
</feature>
<dbReference type="GO" id="GO:0008270">
    <property type="term" value="F:zinc ion binding"/>
    <property type="evidence" value="ECO:0007669"/>
    <property type="project" value="InterPro"/>
</dbReference>
<dbReference type="AlphaFoldDB" id="A0AAE0U0R9"/>
<dbReference type="InterPro" id="IPR050613">
    <property type="entry name" value="Sec_Metabolite_Reg"/>
</dbReference>
<evidence type="ECO:0000313" key="5">
    <source>
        <dbReference type="EMBL" id="KAK3386677.1"/>
    </source>
</evidence>
<protein>
    <recommendedName>
        <fullName evidence="4">Xylanolytic transcriptional activator regulatory domain-containing protein</fullName>
    </recommendedName>
</protein>
<dbReference type="GO" id="GO:0006351">
    <property type="term" value="P:DNA-templated transcription"/>
    <property type="evidence" value="ECO:0007669"/>
    <property type="project" value="InterPro"/>
</dbReference>
<accession>A0AAE0U0R9</accession>
<reference evidence="5" key="1">
    <citation type="journal article" date="2023" name="Mol. Phylogenet. Evol.">
        <title>Genome-scale phylogeny and comparative genomics of the fungal order Sordariales.</title>
        <authorList>
            <person name="Hensen N."/>
            <person name="Bonometti L."/>
            <person name="Westerberg I."/>
            <person name="Brannstrom I.O."/>
            <person name="Guillou S."/>
            <person name="Cros-Aarteil S."/>
            <person name="Calhoun S."/>
            <person name="Haridas S."/>
            <person name="Kuo A."/>
            <person name="Mondo S."/>
            <person name="Pangilinan J."/>
            <person name="Riley R."/>
            <person name="LaButti K."/>
            <person name="Andreopoulos B."/>
            <person name="Lipzen A."/>
            <person name="Chen C."/>
            <person name="Yan M."/>
            <person name="Daum C."/>
            <person name="Ng V."/>
            <person name="Clum A."/>
            <person name="Steindorff A."/>
            <person name="Ohm R.A."/>
            <person name="Martin F."/>
            <person name="Silar P."/>
            <person name="Natvig D.O."/>
            <person name="Lalanne C."/>
            <person name="Gautier V."/>
            <person name="Ament-Velasquez S.L."/>
            <person name="Kruys A."/>
            <person name="Hutchinson M.I."/>
            <person name="Powell A.J."/>
            <person name="Barry K."/>
            <person name="Miller A.N."/>
            <person name="Grigoriev I.V."/>
            <person name="Debuchy R."/>
            <person name="Gladieux P."/>
            <person name="Hiltunen Thoren M."/>
            <person name="Johannesson H."/>
        </authorList>
    </citation>
    <scope>NUCLEOTIDE SEQUENCE</scope>
    <source>
        <strain evidence="5">CBS 232.78</strain>
    </source>
</reference>
<dbReference type="GO" id="GO:0000981">
    <property type="term" value="F:DNA-binding transcription factor activity, RNA polymerase II-specific"/>
    <property type="evidence" value="ECO:0007669"/>
    <property type="project" value="InterPro"/>
</dbReference>
<keyword evidence="6" id="KW-1185">Reference proteome</keyword>
<keyword evidence="2" id="KW-0539">Nucleus</keyword>
<sequence length="748" mass="84044">MARERPNERLRPPPNRRRDKPQLSCNMCRLRCDRQQPCKTCVSRGLGLSCAYSPDDRAVSPSSGHTQQFSAPRGTVPDRIVELERLVISLMGQVAPRKDGNAIQLEKMDDSDALLDIHTGPPDFGKISQDSRNYVGSAHWTAIFDSIAELKMHFETEHQSDLQPPNLSPDPTRQMLSGPQLLYGCLEQVSYDQILAAIPPRSVVDRLIARYFNALDMAPALLHSGQFLRLYEKFWEAPSAAPIIWIGLLFTMMCLATLSRPSSTDEPRSSLASLPSRSASSIHHAVQKFREKAVQCLFLGQYTKPKPYVLETLILYLAIEHYLCEDAEFGVYIVLGITVHLAMRMGYHRDAKHFPDISPFEGEMRRRVWATIRSVDLGVSAQVGLPRMIQTSQVDTAEPRNLLDSDLDENSSTLPLSRPDAEVTPVLYVVAKCRIETVCCAILDFTTGISPRSQAEVMAMDRQLQDARRSLPSSLVWQSLAHCITDSPQIIFQRIWLEMSLQHCQISLHRRYYLTPDAETAAEQRLYSRNACLNSAIRILEFQALIDDEIQPDGQLYQVRWRVSSLLNHNFLLATSILCSSFADNKNEALSTSESFKDSEEISAFNIRQLLYRSLNIWTRASSSSKEAHRAAQVLRHVLQKHDGTESATSTTSSGQPNWFENDDADYDDTMANSDTPFNLLQSPPSSMPPDSVFPGLSPTSAFLLSQGQSAGPSSSHSSPWNKWDTLTFIEGIANNNCQNRLHVRFQL</sequence>
<evidence type="ECO:0000256" key="2">
    <source>
        <dbReference type="ARBA" id="ARBA00023242"/>
    </source>
</evidence>
<evidence type="ECO:0000259" key="4">
    <source>
        <dbReference type="SMART" id="SM00906"/>
    </source>
</evidence>
<evidence type="ECO:0000256" key="1">
    <source>
        <dbReference type="ARBA" id="ARBA00004123"/>
    </source>
</evidence>
<dbReference type="EMBL" id="JAULSW010000003">
    <property type="protein sequence ID" value="KAK3386677.1"/>
    <property type="molecule type" value="Genomic_DNA"/>
</dbReference>
<dbReference type="SMART" id="SM00906">
    <property type="entry name" value="Fungal_trans"/>
    <property type="match status" value="1"/>
</dbReference>
<dbReference type="GO" id="GO:0005634">
    <property type="term" value="C:nucleus"/>
    <property type="evidence" value="ECO:0007669"/>
    <property type="project" value="UniProtKB-SubCell"/>
</dbReference>
<proteinExistence type="predicted"/>
<feature type="region of interest" description="Disordered" evidence="3">
    <location>
        <begin position="640"/>
        <end position="694"/>
    </location>
</feature>